<dbReference type="Proteomes" id="UP000242715">
    <property type="component" value="Unassembled WGS sequence"/>
</dbReference>
<dbReference type="PANTHER" id="PTHR47074:SF11">
    <property type="entry name" value="REVERSE TRANSCRIPTASE-LIKE PROTEIN"/>
    <property type="match status" value="1"/>
</dbReference>
<evidence type="ECO:0000313" key="2">
    <source>
        <dbReference type="Proteomes" id="UP000242715"/>
    </source>
</evidence>
<sequence>MLNNTEKDSCEIIVAITYGIWYARNAAIFQNKILTPIEVCNTALAQLHEYQAFSLELKITQRPLVTRNSSNNNSWCPPLRGTLKINVDAHLSSDGRWFSGMVLRRSDGSAVGAATRVHIAATDVVLGESCEVKRHHSQSLGFRCVSLQSVSKRKPSS</sequence>
<evidence type="ECO:0008006" key="3">
    <source>
        <dbReference type="Google" id="ProtNLM"/>
    </source>
</evidence>
<name>A0A2Z6P0B2_TRISU</name>
<dbReference type="PANTHER" id="PTHR47074">
    <property type="entry name" value="BNAC02G40300D PROTEIN"/>
    <property type="match status" value="1"/>
</dbReference>
<dbReference type="AlphaFoldDB" id="A0A2Z6P0B2"/>
<accession>A0A2Z6P0B2</accession>
<dbReference type="InterPro" id="IPR052929">
    <property type="entry name" value="RNase_H-like_EbsB-rel"/>
</dbReference>
<dbReference type="OrthoDB" id="1348681at2759"/>
<keyword evidence="2" id="KW-1185">Reference proteome</keyword>
<proteinExistence type="predicted"/>
<reference evidence="2" key="1">
    <citation type="journal article" date="2017" name="Front. Plant Sci.">
        <title>Climate Clever Clovers: New Paradigm to Reduce the Environmental Footprint of Ruminants by Breeding Low Methanogenic Forages Utilizing Haplotype Variation.</title>
        <authorList>
            <person name="Kaur P."/>
            <person name="Appels R."/>
            <person name="Bayer P.E."/>
            <person name="Keeble-Gagnere G."/>
            <person name="Wang J."/>
            <person name="Hirakawa H."/>
            <person name="Shirasawa K."/>
            <person name="Vercoe P."/>
            <person name="Stefanova K."/>
            <person name="Durmic Z."/>
            <person name="Nichols P."/>
            <person name="Revell C."/>
            <person name="Isobe S.N."/>
            <person name="Edwards D."/>
            <person name="Erskine W."/>
        </authorList>
    </citation>
    <scope>NUCLEOTIDE SEQUENCE [LARGE SCALE GENOMIC DNA]</scope>
    <source>
        <strain evidence="2">cv. Daliak</strain>
    </source>
</reference>
<protein>
    <recommendedName>
        <fullName evidence="3">RNase H type-1 domain-containing protein</fullName>
    </recommendedName>
</protein>
<evidence type="ECO:0000313" key="1">
    <source>
        <dbReference type="EMBL" id="GAU49901.1"/>
    </source>
</evidence>
<gene>
    <name evidence="1" type="ORF">TSUD_139570</name>
</gene>
<organism evidence="1 2">
    <name type="scientific">Trifolium subterraneum</name>
    <name type="common">Subterranean clover</name>
    <dbReference type="NCBI Taxonomy" id="3900"/>
    <lineage>
        <taxon>Eukaryota</taxon>
        <taxon>Viridiplantae</taxon>
        <taxon>Streptophyta</taxon>
        <taxon>Embryophyta</taxon>
        <taxon>Tracheophyta</taxon>
        <taxon>Spermatophyta</taxon>
        <taxon>Magnoliopsida</taxon>
        <taxon>eudicotyledons</taxon>
        <taxon>Gunneridae</taxon>
        <taxon>Pentapetalae</taxon>
        <taxon>rosids</taxon>
        <taxon>fabids</taxon>
        <taxon>Fabales</taxon>
        <taxon>Fabaceae</taxon>
        <taxon>Papilionoideae</taxon>
        <taxon>50 kb inversion clade</taxon>
        <taxon>NPAAA clade</taxon>
        <taxon>Hologalegina</taxon>
        <taxon>IRL clade</taxon>
        <taxon>Trifolieae</taxon>
        <taxon>Trifolium</taxon>
    </lineage>
</organism>
<dbReference type="EMBL" id="DF974651">
    <property type="protein sequence ID" value="GAU49901.1"/>
    <property type="molecule type" value="Genomic_DNA"/>
</dbReference>